<dbReference type="Gene3D" id="4.10.1060.50">
    <property type="match status" value="1"/>
</dbReference>
<evidence type="ECO:0000313" key="2">
    <source>
        <dbReference type="Proteomes" id="UP000824214"/>
    </source>
</evidence>
<organism evidence="1 2">
    <name type="scientific">Candidatus Acutalibacter ornithocaccae</name>
    <dbReference type="NCBI Taxonomy" id="2838416"/>
    <lineage>
        <taxon>Bacteria</taxon>
        <taxon>Bacillati</taxon>
        <taxon>Bacillota</taxon>
        <taxon>Clostridia</taxon>
        <taxon>Eubacteriales</taxon>
        <taxon>Acutalibacteraceae</taxon>
        <taxon>Acutalibacter</taxon>
    </lineage>
</organism>
<dbReference type="Proteomes" id="UP000824214">
    <property type="component" value="Unassembled WGS sequence"/>
</dbReference>
<evidence type="ECO:0000313" key="1">
    <source>
        <dbReference type="EMBL" id="HJB38474.1"/>
    </source>
</evidence>
<comment type="caution">
    <text evidence="1">The sequence shown here is derived from an EMBL/GenBank/DDBJ whole genome shotgun (WGS) entry which is preliminary data.</text>
</comment>
<protein>
    <submittedName>
        <fullName evidence="1">Zinc-ribbon domain-containing protein</fullName>
    </submittedName>
</protein>
<gene>
    <name evidence="1" type="ORF">H9942_10500</name>
</gene>
<reference evidence="1" key="1">
    <citation type="journal article" date="2021" name="PeerJ">
        <title>Extensive microbial diversity within the chicken gut microbiome revealed by metagenomics and culture.</title>
        <authorList>
            <person name="Gilroy R."/>
            <person name="Ravi A."/>
            <person name="Getino M."/>
            <person name="Pursley I."/>
            <person name="Horton D.L."/>
            <person name="Alikhan N.F."/>
            <person name="Baker D."/>
            <person name="Gharbi K."/>
            <person name="Hall N."/>
            <person name="Watson M."/>
            <person name="Adriaenssens E.M."/>
            <person name="Foster-Nyarko E."/>
            <person name="Jarju S."/>
            <person name="Secka A."/>
            <person name="Antonio M."/>
            <person name="Oren A."/>
            <person name="Chaudhuri R.R."/>
            <person name="La Ragione R."/>
            <person name="Hildebrand F."/>
            <person name="Pallen M.J."/>
        </authorList>
    </citation>
    <scope>NUCLEOTIDE SEQUENCE</scope>
    <source>
        <strain evidence="1">ChiBcolR8-3208</strain>
    </source>
</reference>
<reference evidence="1" key="2">
    <citation type="submission" date="2021-04" db="EMBL/GenBank/DDBJ databases">
        <authorList>
            <person name="Gilroy R."/>
        </authorList>
    </citation>
    <scope>NUCLEOTIDE SEQUENCE</scope>
    <source>
        <strain evidence="1">ChiBcolR8-3208</strain>
    </source>
</reference>
<sequence length="125" mass="13542">MGILDDVVINAKTAAEAVGKKAGQIVDVSKLRFNVAELNAEISKRYEALGEYVYENCREALAEDAESVGKMAEIDELVNQRNILTKELVDKQNKVVCPSCGKQSPITASYCSSCGAKLTPDEEAE</sequence>
<dbReference type="EMBL" id="DWXZ01000221">
    <property type="protein sequence ID" value="HJB38474.1"/>
    <property type="molecule type" value="Genomic_DNA"/>
</dbReference>
<accession>A0A9D2M0T3</accession>
<dbReference type="InterPro" id="IPR038587">
    <property type="entry name" value="Ribosomal_eL40_sf"/>
</dbReference>
<proteinExistence type="predicted"/>
<name>A0A9D2M0T3_9FIRM</name>
<dbReference type="AlphaFoldDB" id="A0A9D2M0T3"/>